<dbReference type="EMBL" id="JNAD02000013">
    <property type="protein sequence ID" value="RKM92607.1"/>
    <property type="molecule type" value="Genomic_DNA"/>
</dbReference>
<name>A0A3R7HX36_9ACTN</name>
<evidence type="ECO:0000256" key="1">
    <source>
        <dbReference type="SAM" id="MobiDB-lite"/>
    </source>
</evidence>
<protein>
    <submittedName>
        <fullName evidence="2">Uncharacterized protein</fullName>
    </submittedName>
</protein>
<keyword evidence="3" id="KW-1185">Reference proteome</keyword>
<dbReference type="RefSeq" id="WP_050364027.1">
    <property type="nucleotide sequence ID" value="NZ_JNAD02000013.1"/>
</dbReference>
<gene>
    <name evidence="2" type="ORF">SFRA_024790</name>
</gene>
<dbReference type="OrthoDB" id="9999661at2"/>
<proteinExistence type="predicted"/>
<evidence type="ECO:0000313" key="2">
    <source>
        <dbReference type="EMBL" id="RKM92607.1"/>
    </source>
</evidence>
<organism evidence="2 3">
    <name type="scientific">Streptomyces xinghaiensis</name>
    <dbReference type="NCBI Taxonomy" id="1038928"/>
    <lineage>
        <taxon>Bacteria</taxon>
        <taxon>Bacillati</taxon>
        <taxon>Actinomycetota</taxon>
        <taxon>Actinomycetes</taxon>
        <taxon>Kitasatosporales</taxon>
        <taxon>Streptomycetaceae</taxon>
        <taxon>Streptomyces</taxon>
    </lineage>
</organism>
<feature type="region of interest" description="Disordered" evidence="1">
    <location>
        <begin position="1"/>
        <end position="21"/>
    </location>
</feature>
<comment type="caution">
    <text evidence="2">The sequence shown here is derived from an EMBL/GenBank/DDBJ whole genome shotgun (WGS) entry which is preliminary data.</text>
</comment>
<dbReference type="AlphaFoldDB" id="A0A3R7HX36"/>
<sequence>MTANDTRPPHPAAAEQAVTTHQETAAGTLTRHATDRTVRAAIADAGNTALARINDTSGPDGEHAADGMLVTPRTGRTGHARVRFLEGGKPKEVRNSADLGGIAESLRAAGWIVHCGSRVLNIEATEPVWRADNARRTARDIYPAAHHFQPVTDGDHVVGWTFTTLPAGVFLYGWADGRGGMSGPLWDTRQQAAHALATHARTLPNPTTPQLRKIAALLVGDDVTLPPHILATIADARAARQDDKGGKSAASQYRHCAHHLRQAAQTRARADDVTAEDQAATADLTRAYLEAALTHAREANPL</sequence>
<dbReference type="Proteomes" id="UP000028058">
    <property type="component" value="Unassembled WGS sequence"/>
</dbReference>
<accession>A0A3R7HX36</accession>
<evidence type="ECO:0000313" key="3">
    <source>
        <dbReference type="Proteomes" id="UP000028058"/>
    </source>
</evidence>
<reference evidence="2 3" key="1">
    <citation type="journal article" date="2014" name="Genome Announc.">
        <title>Draft Genome Sequence of Streptomyces fradiae ATCC 19609, a Strain Highly Sensitive to Antibiotics.</title>
        <authorList>
            <person name="Bekker O.B."/>
            <person name="Klimina K.M."/>
            <person name="Vatlin A.A."/>
            <person name="Zakharevich N.V."/>
            <person name="Kasianov A.S."/>
            <person name="Danilenko V.N."/>
        </authorList>
    </citation>
    <scope>NUCLEOTIDE SEQUENCE [LARGE SCALE GENOMIC DNA]</scope>
    <source>
        <strain evidence="2 3">ATCC 19609</strain>
    </source>
</reference>